<organism evidence="5 6">
    <name type="scientific">Sphingomicrobium lutaoense</name>
    <dbReference type="NCBI Taxonomy" id="515949"/>
    <lineage>
        <taxon>Bacteria</taxon>
        <taxon>Pseudomonadati</taxon>
        <taxon>Pseudomonadota</taxon>
        <taxon>Alphaproteobacteria</taxon>
        <taxon>Sphingomonadales</taxon>
        <taxon>Sphingomonadaceae</taxon>
        <taxon>Sphingomicrobium</taxon>
    </lineage>
</organism>
<feature type="domain" description="TonB-dependent receptor plug" evidence="4">
    <location>
        <begin position="72"/>
        <end position="158"/>
    </location>
</feature>
<comment type="caution">
    <text evidence="5">The sequence shown here is derived from an EMBL/GenBank/DDBJ whole genome shotgun (WGS) entry which is preliminary data.</text>
</comment>
<dbReference type="Proteomes" id="UP000578569">
    <property type="component" value="Unassembled WGS sequence"/>
</dbReference>
<dbReference type="SUPFAM" id="SSF56935">
    <property type="entry name" value="Porins"/>
    <property type="match status" value="1"/>
</dbReference>
<evidence type="ECO:0000256" key="1">
    <source>
        <dbReference type="ARBA" id="ARBA00022729"/>
    </source>
</evidence>
<proteinExistence type="predicted"/>
<keyword evidence="6" id="KW-1185">Reference proteome</keyword>
<reference evidence="5 6" key="1">
    <citation type="submission" date="2020-08" db="EMBL/GenBank/DDBJ databases">
        <title>Genomic Encyclopedia of Type Strains, Phase IV (KMG-IV): sequencing the most valuable type-strain genomes for metagenomic binning, comparative biology and taxonomic classification.</title>
        <authorList>
            <person name="Goeker M."/>
        </authorList>
    </citation>
    <scope>NUCLEOTIDE SEQUENCE [LARGE SCALE GENOMIC DNA]</scope>
    <source>
        <strain evidence="5 6">DSM 24194</strain>
    </source>
</reference>
<dbReference type="GO" id="GO:0044718">
    <property type="term" value="P:siderophore transmembrane transport"/>
    <property type="evidence" value="ECO:0007669"/>
    <property type="project" value="TreeGrafter"/>
</dbReference>
<feature type="chain" id="PRO_5032620308" description="TonB-dependent receptor plug domain-containing protein" evidence="3">
    <location>
        <begin position="25"/>
        <end position="720"/>
    </location>
</feature>
<evidence type="ECO:0000256" key="3">
    <source>
        <dbReference type="SAM" id="SignalP"/>
    </source>
</evidence>
<evidence type="ECO:0000256" key="2">
    <source>
        <dbReference type="SAM" id="MobiDB-lite"/>
    </source>
</evidence>
<dbReference type="InterPro" id="IPR012910">
    <property type="entry name" value="Plug_dom"/>
</dbReference>
<dbReference type="PANTHER" id="PTHR30069">
    <property type="entry name" value="TONB-DEPENDENT OUTER MEMBRANE RECEPTOR"/>
    <property type="match status" value="1"/>
</dbReference>
<feature type="region of interest" description="Disordered" evidence="2">
    <location>
        <begin position="31"/>
        <end position="73"/>
    </location>
</feature>
<evidence type="ECO:0000259" key="4">
    <source>
        <dbReference type="Pfam" id="PF07715"/>
    </source>
</evidence>
<evidence type="ECO:0000313" key="5">
    <source>
        <dbReference type="EMBL" id="MBB3764844.1"/>
    </source>
</evidence>
<dbReference type="RefSeq" id="WP_183934206.1">
    <property type="nucleotide sequence ID" value="NZ_JACICF010000002.1"/>
</dbReference>
<dbReference type="Pfam" id="PF07715">
    <property type="entry name" value="Plug"/>
    <property type="match status" value="1"/>
</dbReference>
<protein>
    <recommendedName>
        <fullName evidence="4">TonB-dependent receptor plug domain-containing protein</fullName>
    </recommendedName>
</protein>
<dbReference type="InterPro" id="IPR039426">
    <property type="entry name" value="TonB-dep_rcpt-like"/>
</dbReference>
<evidence type="ECO:0000313" key="6">
    <source>
        <dbReference type="Proteomes" id="UP000578569"/>
    </source>
</evidence>
<sequence length="720" mass="78418">MTKTPIMTSVLAIIAMGAAGPVMAATSVQDALPATPGDPASDTPPPEGGNESGEDSQAAATDPLQPQGPLASRSFTPADFVQFAPQNALDMVRRIPGFTIQGGDDGSRGLGQAKQNVLINGQRVSGKSNDARDALSRISADAVERIDIVDGATLAIPGLSGQVANVIAKSGKWSGNFEYEPEIRRNHENLYSKFEVSASGAIGRNDVTVSLENDAGRQGHRGPEVRRDGNGQLLAITEEDATYFSDRPQLSASLSRMAGNGNLLNVNGSFQLVFFDRRIEGVAVNSDDAIVDELNLGGEDEWNYELGGDYEFALGGGRLKLIGLRRQEHSPTFSEFTRQLREPGSVVRGGRFEQEVDEAETILRSEYGFKALGGDMQWSLEGAYNSLDSEASLFLRDENGIEQPVALPGANARVEEKRAESIVTYGRPLGSDLNVQFGLGGEYSQISAGDLTRSFWRPKGSLTLAWTASDDLTVNAKIERRVDQLNFFDFLASVDVANDTDRSNNFNLVPPQRWRAELEFVQKLGAWGSITPEIRVAEISDIVDSIPVSPTEEALGNLDSAFVVQGMIEGTLLFDPIGWKGARLNLFGMVTDTSVEDPLTGLDRQISGIQRFYTNLDLRHDIPGSDWAWGGGMEYGRQAPTFRLDQWAHGYQTKPVAWLFVENKDVAGMTMRATVVNLLGTKDGFERIAYVDRRDGPVAFTEQWERSFGPIFRFSISGQL</sequence>
<dbReference type="GO" id="GO:0015344">
    <property type="term" value="F:siderophore uptake transmembrane transporter activity"/>
    <property type="evidence" value="ECO:0007669"/>
    <property type="project" value="TreeGrafter"/>
</dbReference>
<dbReference type="EMBL" id="JACICF010000002">
    <property type="protein sequence ID" value="MBB3764844.1"/>
    <property type="molecule type" value="Genomic_DNA"/>
</dbReference>
<dbReference type="PANTHER" id="PTHR30069:SF29">
    <property type="entry name" value="HEMOGLOBIN AND HEMOGLOBIN-HAPTOGLOBIN-BINDING PROTEIN 1-RELATED"/>
    <property type="match status" value="1"/>
</dbReference>
<dbReference type="InterPro" id="IPR037066">
    <property type="entry name" value="Plug_dom_sf"/>
</dbReference>
<dbReference type="Gene3D" id="2.170.130.10">
    <property type="entry name" value="TonB-dependent receptor, plug domain"/>
    <property type="match status" value="1"/>
</dbReference>
<gene>
    <name evidence="5" type="ORF">FHS50_001906</name>
</gene>
<feature type="signal peptide" evidence="3">
    <location>
        <begin position="1"/>
        <end position="24"/>
    </location>
</feature>
<dbReference type="AlphaFoldDB" id="A0A839Z7K6"/>
<accession>A0A839Z7K6</accession>
<keyword evidence="1 3" id="KW-0732">Signal</keyword>
<name>A0A839Z7K6_9SPHN</name>